<feature type="signal peptide" evidence="1">
    <location>
        <begin position="1"/>
        <end position="19"/>
    </location>
</feature>
<proteinExistence type="predicted"/>
<accession>A0A975C4V1</accession>
<name>A0A975C4V1_9CAUL</name>
<evidence type="ECO:0000313" key="3">
    <source>
        <dbReference type="Proteomes" id="UP000663918"/>
    </source>
</evidence>
<evidence type="ECO:0000256" key="1">
    <source>
        <dbReference type="SAM" id="SignalP"/>
    </source>
</evidence>
<feature type="chain" id="PRO_5037977031" evidence="1">
    <location>
        <begin position="20"/>
        <end position="281"/>
    </location>
</feature>
<keyword evidence="1" id="KW-0732">Signal</keyword>
<protein>
    <submittedName>
        <fullName evidence="2">Uncharacterized protein</fullName>
    </submittedName>
</protein>
<dbReference type="AlphaFoldDB" id="A0A975C4V1"/>
<evidence type="ECO:0000313" key="2">
    <source>
        <dbReference type="EMBL" id="QTC91582.1"/>
    </source>
</evidence>
<keyword evidence="3" id="KW-1185">Reference proteome</keyword>
<dbReference type="Proteomes" id="UP000663918">
    <property type="component" value="Chromosome"/>
</dbReference>
<dbReference type="EMBL" id="CP062222">
    <property type="protein sequence ID" value="QTC91582.1"/>
    <property type="molecule type" value="Genomic_DNA"/>
</dbReference>
<organism evidence="2 3">
    <name type="scientific">Brevundimonas goettingensis</name>
    <dbReference type="NCBI Taxonomy" id="2774190"/>
    <lineage>
        <taxon>Bacteria</taxon>
        <taxon>Pseudomonadati</taxon>
        <taxon>Pseudomonadota</taxon>
        <taxon>Alphaproteobacteria</taxon>
        <taxon>Caulobacterales</taxon>
        <taxon>Caulobacteraceae</taxon>
        <taxon>Brevundimonas</taxon>
    </lineage>
</organism>
<dbReference type="RefSeq" id="WP_207870760.1">
    <property type="nucleotide sequence ID" value="NZ_CP062222.1"/>
</dbReference>
<dbReference type="KEGG" id="bgoe:IFJ75_01185"/>
<reference evidence="2" key="1">
    <citation type="submission" date="2020-09" db="EMBL/GenBank/DDBJ databases">
        <title>Brevundimonas sp. LVF2 isolated from a puddle in Goettingen, Germany.</title>
        <authorList>
            <person name="Friedrich I."/>
            <person name="Klassen A."/>
            <person name="Hannes N."/>
            <person name="Schneider D."/>
            <person name="Hertel R."/>
            <person name="Daniel R."/>
        </authorList>
    </citation>
    <scope>NUCLEOTIDE SEQUENCE</scope>
    <source>
        <strain evidence="2">LVF2</strain>
    </source>
</reference>
<sequence>MTPAVIMAVAGLQVSPATASDLPSMAVDAVFSVCVPVIENTLSPADPEAFDPQPAEEIERQRNSFGPDDRQAFRYASPTRYVGIALQPAFTVCATSVFTDARAVHAAVRARLDADGWKPISDAPDDGFSHWWERPGSSLVISLHYSDTEADNTGFEAQVMDRNKGSGAAALAAFAYQRRSFAEALVSAATEVCPLSLANAEPTPAQQAFLEQSTTWNEAYLVHSREGEVYVQNGEDVCLVTAQGPEIAEAETALRQGVAATSLKADIVRLPTGLRALIRVR</sequence>
<gene>
    <name evidence="2" type="ORF">IFJ75_01185</name>
</gene>